<name>A0A0F9QUE1_9ZZZZ</name>
<organism evidence="2">
    <name type="scientific">marine sediment metagenome</name>
    <dbReference type="NCBI Taxonomy" id="412755"/>
    <lineage>
        <taxon>unclassified sequences</taxon>
        <taxon>metagenomes</taxon>
        <taxon>ecological metagenomes</taxon>
    </lineage>
</organism>
<dbReference type="EMBL" id="LAZR01004415">
    <property type="protein sequence ID" value="KKN08798.1"/>
    <property type="molecule type" value="Genomic_DNA"/>
</dbReference>
<feature type="compositionally biased region" description="Low complexity" evidence="1">
    <location>
        <begin position="79"/>
        <end position="109"/>
    </location>
</feature>
<evidence type="ECO:0000313" key="2">
    <source>
        <dbReference type="EMBL" id="KKN08798.1"/>
    </source>
</evidence>
<protein>
    <submittedName>
        <fullName evidence="2">Uncharacterized protein</fullName>
    </submittedName>
</protein>
<comment type="caution">
    <text evidence="2">The sequence shown here is derived from an EMBL/GenBank/DDBJ whole genome shotgun (WGS) entry which is preliminary data.</text>
</comment>
<evidence type="ECO:0000256" key="1">
    <source>
        <dbReference type="SAM" id="MobiDB-lite"/>
    </source>
</evidence>
<feature type="region of interest" description="Disordered" evidence="1">
    <location>
        <begin position="79"/>
        <end position="112"/>
    </location>
</feature>
<sequence length="197" mass="21871">MQIITGQITQADQPGPPTGSYQIRYQNITITDQQGQQLHGRIGSKQGYVQGAQVTVQVEQKQNQQGPYNYFKKYDPQYVGQQQGQGQPQGQQQQPQQQYQQPQQQYQQPAVASEQEIENRIMRGCTLKAVLSAGQEILPFEFGAFLQAGVRFIETGQWVDPSNKGGQPVADARNAQPPTGVDGQPIQDPIDTQGEWG</sequence>
<feature type="region of interest" description="Disordered" evidence="1">
    <location>
        <begin position="161"/>
        <end position="197"/>
    </location>
</feature>
<proteinExistence type="predicted"/>
<gene>
    <name evidence="2" type="ORF">LCGC14_1053000</name>
</gene>
<accession>A0A0F9QUE1</accession>
<dbReference type="AlphaFoldDB" id="A0A0F9QUE1"/>
<reference evidence="2" key="1">
    <citation type="journal article" date="2015" name="Nature">
        <title>Complex archaea that bridge the gap between prokaryotes and eukaryotes.</title>
        <authorList>
            <person name="Spang A."/>
            <person name="Saw J.H."/>
            <person name="Jorgensen S.L."/>
            <person name="Zaremba-Niedzwiedzka K."/>
            <person name="Martijn J."/>
            <person name="Lind A.E."/>
            <person name="van Eijk R."/>
            <person name="Schleper C."/>
            <person name="Guy L."/>
            <person name="Ettema T.J."/>
        </authorList>
    </citation>
    <scope>NUCLEOTIDE SEQUENCE</scope>
</reference>